<dbReference type="KEGG" id="cthr:CTHT_0052250"/>
<dbReference type="PROSITE" id="PS50030">
    <property type="entry name" value="UBA"/>
    <property type="match status" value="1"/>
</dbReference>
<dbReference type="Pfam" id="PF01412">
    <property type="entry name" value="ArfGap"/>
    <property type="match status" value="1"/>
</dbReference>
<accession>G0SDL9</accession>
<dbReference type="InterPro" id="IPR009060">
    <property type="entry name" value="UBA-like_sf"/>
</dbReference>
<dbReference type="FunFam" id="1.10.220.150:FF:000026">
    <property type="entry name" value="GTPase activating protein for Arf, putative"/>
    <property type="match status" value="1"/>
</dbReference>
<dbReference type="SMART" id="SM00165">
    <property type="entry name" value="UBA"/>
    <property type="match status" value="1"/>
</dbReference>
<dbReference type="OMA" id="ASWNMGI"/>
<feature type="domain" description="UBA" evidence="3">
    <location>
        <begin position="204"/>
        <end position="247"/>
    </location>
</feature>
<dbReference type="SUPFAM" id="SSF46934">
    <property type="entry name" value="UBA-like"/>
    <property type="match status" value="1"/>
</dbReference>
<proteinExistence type="predicted"/>
<dbReference type="Gene3D" id="1.10.8.10">
    <property type="entry name" value="DNA helicase RuvA subunit, C-terminal domain"/>
    <property type="match status" value="1"/>
</dbReference>
<dbReference type="HOGENOM" id="CLU_017628_0_0_1"/>
<dbReference type="eggNOG" id="KOG0703">
    <property type="taxonomic scope" value="Eukaryota"/>
</dbReference>
<dbReference type="PANTHER" id="PTHR45705">
    <property type="entry name" value="FI20236P1"/>
    <property type="match status" value="1"/>
</dbReference>
<reference evidence="5 6" key="1">
    <citation type="journal article" date="2011" name="Cell">
        <title>Insight into structure and assembly of the nuclear pore complex by utilizing the genome of a eukaryotic thermophile.</title>
        <authorList>
            <person name="Amlacher S."/>
            <person name="Sarges P."/>
            <person name="Flemming D."/>
            <person name="van Noort V."/>
            <person name="Kunze R."/>
            <person name="Devos D.P."/>
            <person name="Arumugam M."/>
            <person name="Bork P."/>
            <person name="Hurt E."/>
        </authorList>
    </citation>
    <scope>NUCLEOTIDE SEQUENCE [LARGE SCALE GENOMIC DNA]</scope>
    <source>
        <strain evidence="6">DSM 1495 / CBS 144.50 / IMI 039719</strain>
    </source>
</reference>
<dbReference type="SMART" id="SM00105">
    <property type="entry name" value="ArfGap"/>
    <property type="match status" value="1"/>
</dbReference>
<feature type="compositionally biased region" description="Polar residues" evidence="2">
    <location>
        <begin position="270"/>
        <end position="285"/>
    </location>
</feature>
<evidence type="ECO:0000313" key="5">
    <source>
        <dbReference type="EMBL" id="EGS18620.1"/>
    </source>
</evidence>
<feature type="compositionally biased region" description="Low complexity" evidence="2">
    <location>
        <begin position="620"/>
        <end position="635"/>
    </location>
</feature>
<dbReference type="InterPro" id="IPR038508">
    <property type="entry name" value="ArfGAP_dom_sf"/>
</dbReference>
<dbReference type="PROSITE" id="PS50115">
    <property type="entry name" value="ARFGAP"/>
    <property type="match status" value="1"/>
</dbReference>
<feature type="region of interest" description="Disordered" evidence="2">
    <location>
        <begin position="131"/>
        <end position="210"/>
    </location>
</feature>
<feature type="region of interest" description="Disordered" evidence="2">
    <location>
        <begin position="418"/>
        <end position="493"/>
    </location>
</feature>
<dbReference type="Proteomes" id="UP000008066">
    <property type="component" value="Unassembled WGS sequence"/>
</dbReference>
<evidence type="ECO:0000256" key="1">
    <source>
        <dbReference type="PROSITE-ProRule" id="PRU00288"/>
    </source>
</evidence>
<dbReference type="AlphaFoldDB" id="G0SDL9"/>
<gene>
    <name evidence="5" type="ORF">CTHT_0052250</name>
</gene>
<dbReference type="EMBL" id="GL988045">
    <property type="protein sequence ID" value="EGS18620.1"/>
    <property type="molecule type" value="Genomic_DNA"/>
</dbReference>
<dbReference type="OrthoDB" id="10266696at2759"/>
<dbReference type="GO" id="GO:0005737">
    <property type="term" value="C:cytoplasm"/>
    <property type="evidence" value="ECO:0007669"/>
    <property type="project" value="TreeGrafter"/>
</dbReference>
<keyword evidence="6" id="KW-1185">Reference proteome</keyword>
<dbReference type="CDD" id="cd08204">
    <property type="entry name" value="ArfGap"/>
    <property type="match status" value="1"/>
</dbReference>
<dbReference type="GO" id="GO:0005096">
    <property type="term" value="F:GTPase activator activity"/>
    <property type="evidence" value="ECO:0007669"/>
    <property type="project" value="InterPro"/>
</dbReference>
<keyword evidence="1" id="KW-0862">Zinc</keyword>
<feature type="compositionally biased region" description="Basic and acidic residues" evidence="2">
    <location>
        <begin position="131"/>
        <end position="140"/>
    </location>
</feature>
<evidence type="ECO:0000256" key="2">
    <source>
        <dbReference type="SAM" id="MobiDB-lite"/>
    </source>
</evidence>
<dbReference type="PANTHER" id="PTHR45705:SF7">
    <property type="entry name" value="ACTIVATING PROTEIN FOR ARF, PUTATIVE (AFU_ORTHOLOGUE AFUA_4G09120)-RELATED"/>
    <property type="match status" value="1"/>
</dbReference>
<dbReference type="PRINTS" id="PR00405">
    <property type="entry name" value="REVINTRACTNG"/>
</dbReference>
<feature type="compositionally biased region" description="Basic and acidic residues" evidence="2">
    <location>
        <begin position="196"/>
        <end position="210"/>
    </location>
</feature>
<feature type="compositionally biased region" description="Low complexity" evidence="2">
    <location>
        <begin position="573"/>
        <end position="602"/>
    </location>
</feature>
<feature type="region of interest" description="Disordered" evidence="2">
    <location>
        <begin position="250"/>
        <end position="325"/>
    </location>
</feature>
<feature type="region of interest" description="Disordered" evidence="2">
    <location>
        <begin position="573"/>
        <end position="679"/>
    </location>
</feature>
<dbReference type="RefSeq" id="XP_006695565.1">
    <property type="nucleotide sequence ID" value="XM_006695502.1"/>
</dbReference>
<keyword evidence="1" id="KW-0863">Zinc-finger</keyword>
<organism evidence="6">
    <name type="scientific">Chaetomium thermophilum (strain DSM 1495 / CBS 144.50 / IMI 039719)</name>
    <name type="common">Thermochaetoides thermophila</name>
    <dbReference type="NCBI Taxonomy" id="759272"/>
    <lineage>
        <taxon>Eukaryota</taxon>
        <taxon>Fungi</taxon>
        <taxon>Dikarya</taxon>
        <taxon>Ascomycota</taxon>
        <taxon>Pezizomycotina</taxon>
        <taxon>Sordariomycetes</taxon>
        <taxon>Sordariomycetidae</taxon>
        <taxon>Sordariales</taxon>
        <taxon>Chaetomiaceae</taxon>
        <taxon>Thermochaetoides</taxon>
    </lineage>
</organism>
<feature type="compositionally biased region" description="Polar residues" evidence="2">
    <location>
        <begin position="437"/>
        <end position="490"/>
    </location>
</feature>
<evidence type="ECO:0000259" key="4">
    <source>
        <dbReference type="PROSITE" id="PS50115"/>
    </source>
</evidence>
<sequence length="679" mass="73705">MSALSKRQQARNEKILQELVQLPGNNCCADCQAPNPAWASWSLGIFLCMRCATIHRKLGTHISKVKSLSMDSWSNEQVDNMKKVGNIMSNKLYNPEGKKPPVPIDAEEMDSVMERFIRQKYVTRTLSTNKKGDIDLDERPPPLPPKTPSRFGLRSASSLFPLGGRSKKSSHEPTSPREVPPRPPPRPRSPGVFGARVDRDDRSEKDDTEQKLAKLRDMGFTDEKRNAMVLKGVGGNLEKAVEALIRLGEGNLAGGRSGTSLTGPPRSATLPVTRTLTPSAPSNVVSERARPISPASTNPFDMLDTPPPPQPLSTQSTGTLQTKNPYLSTNPFGVPPPAPSALDQAFQNLSLAPASQPLFPHHTGGMIHPQNTGSLYQPPLTAPLTATLPTTSQGYSGMMPNGNQSLYAQQLQPQITGYSNNPFFAAQQPQPQPQPQLSVNTTPFGSGNYGNNPFTRSPTRLQSPSLSQIPEQSQQNYFTASSTPQPQPASNPFFAQAATTPGVQPQAQLTGQLQQPVQATIQLPQQQVMGLAPQMTGYYSQQQPMQQQPQQRVVDKASILALYNYPQLAPQPAGLQAQNQQQQQPQQQPSQPQDQQQHQQQPPASPQPGSKNPFAGAGSGKNASSAASQPSQDQPGTMMATPQPRRYNASRESMMALGMEWSNGRHSPDAFASLSARDR</sequence>
<protein>
    <submittedName>
        <fullName evidence="5">Uncharacterized protein</fullName>
    </submittedName>
</protein>
<feature type="domain" description="Arf-GAP" evidence="4">
    <location>
        <begin position="13"/>
        <end position="135"/>
    </location>
</feature>
<dbReference type="InterPro" id="IPR051718">
    <property type="entry name" value="ARF_GTPase-activating"/>
</dbReference>
<dbReference type="InterPro" id="IPR037278">
    <property type="entry name" value="ARFGAP/RecO"/>
</dbReference>
<dbReference type="SUPFAM" id="SSF57863">
    <property type="entry name" value="ArfGap/RecO-like zinc finger"/>
    <property type="match status" value="1"/>
</dbReference>
<dbReference type="GO" id="GO:0008270">
    <property type="term" value="F:zinc ion binding"/>
    <property type="evidence" value="ECO:0007669"/>
    <property type="project" value="UniProtKB-KW"/>
</dbReference>
<evidence type="ECO:0000313" key="6">
    <source>
        <dbReference type="Proteomes" id="UP000008066"/>
    </source>
</evidence>
<evidence type="ECO:0000259" key="3">
    <source>
        <dbReference type="PROSITE" id="PS50030"/>
    </source>
</evidence>
<keyword evidence="1" id="KW-0479">Metal-binding</keyword>
<dbReference type="Gene3D" id="1.10.220.150">
    <property type="entry name" value="Arf GTPase activating protein"/>
    <property type="match status" value="1"/>
</dbReference>
<dbReference type="InterPro" id="IPR015940">
    <property type="entry name" value="UBA"/>
</dbReference>
<dbReference type="GeneID" id="18259263"/>
<name>G0SDL9_CHATD</name>
<dbReference type="FunFam" id="1.10.8.10:FF:000081">
    <property type="entry name" value="GTPase activating protein for Arf"/>
    <property type="match status" value="1"/>
</dbReference>
<dbReference type="InterPro" id="IPR001164">
    <property type="entry name" value="ArfGAP_dom"/>
</dbReference>